<organism evidence="3 4">
    <name type="scientific">Acropora cervicornis</name>
    <name type="common">Staghorn coral</name>
    <dbReference type="NCBI Taxonomy" id="6130"/>
    <lineage>
        <taxon>Eukaryota</taxon>
        <taxon>Metazoa</taxon>
        <taxon>Cnidaria</taxon>
        <taxon>Anthozoa</taxon>
        <taxon>Hexacorallia</taxon>
        <taxon>Scleractinia</taxon>
        <taxon>Astrocoeniina</taxon>
        <taxon>Acroporidae</taxon>
        <taxon>Acropora</taxon>
    </lineage>
</organism>
<keyword evidence="4" id="KW-1185">Reference proteome</keyword>
<dbReference type="AlphaFoldDB" id="A0AAD9QDS8"/>
<dbReference type="InterPro" id="IPR000922">
    <property type="entry name" value="Lectin_gal-bd_dom"/>
</dbReference>
<proteinExistence type="predicted"/>
<dbReference type="Gene3D" id="2.60.120.740">
    <property type="match status" value="1"/>
</dbReference>
<accession>A0AAD9QDS8</accession>
<name>A0AAD9QDS8_ACRCE</name>
<feature type="domain" description="SUEL-type lectin" evidence="2">
    <location>
        <begin position="164"/>
        <end position="254"/>
    </location>
</feature>
<comment type="caution">
    <text evidence="3">The sequence shown here is derived from an EMBL/GenBank/DDBJ whole genome shotgun (WGS) entry which is preliminary data.</text>
</comment>
<reference evidence="3" key="1">
    <citation type="journal article" date="2023" name="G3 (Bethesda)">
        <title>Whole genome assembly and annotation of the endangered Caribbean coral Acropora cervicornis.</title>
        <authorList>
            <person name="Selwyn J.D."/>
            <person name="Vollmer S.V."/>
        </authorList>
    </citation>
    <scope>NUCLEOTIDE SEQUENCE</scope>
    <source>
        <strain evidence="3">K2</strain>
    </source>
</reference>
<evidence type="ECO:0000259" key="2">
    <source>
        <dbReference type="PROSITE" id="PS50228"/>
    </source>
</evidence>
<sequence>MAIPFLRCLVIVEQWDNNKILVKSDSKAKILEAVIQRKDQYGVPGSSRSCPGRCSPQCYPSCGPVCCYTAQRSALFQQELLQRRPQQQQQLQQQFYFRPQVQSAPSPAQYLQTFPAAGSAPSFALARAPSPAPSPAPPPPSPPPPPCPADCPKECYPRCSDECCVPQPPPMPYDRIAIYSTFYGRDDNTTCQHKILPSKGHCAQEEQRVNTKLYDLCQGESKCTVAATTSFLGKNNSVICPDVYKYARVIYRCIQHPKIVPVCSLPCHKPYKCFPRCDISCCSPPPPPLPRPVIPLTCPGTCPSKCFPTCSQACCAPPPPPPSPFYYPMPSVAQAATSRCPGPCPTICAPLCSVRCCIVHSVAQENSVRPLTFSSPQISTQASTRYRNYYPAARQNNYKTFYRQYGQYKPARSQNRNPYSRYQVYRKPATGNWQLYQNFNGYRYQG</sequence>
<evidence type="ECO:0000256" key="1">
    <source>
        <dbReference type="SAM" id="MobiDB-lite"/>
    </source>
</evidence>
<gene>
    <name evidence="3" type="ORF">P5673_017922</name>
</gene>
<dbReference type="EMBL" id="JARQWQ010000040">
    <property type="protein sequence ID" value="KAK2559314.1"/>
    <property type="molecule type" value="Genomic_DNA"/>
</dbReference>
<feature type="compositionally biased region" description="Pro residues" evidence="1">
    <location>
        <begin position="130"/>
        <end position="143"/>
    </location>
</feature>
<dbReference type="Proteomes" id="UP001249851">
    <property type="component" value="Unassembled WGS sequence"/>
</dbReference>
<dbReference type="Pfam" id="PF02140">
    <property type="entry name" value="SUEL_Lectin"/>
    <property type="match status" value="1"/>
</dbReference>
<evidence type="ECO:0000313" key="4">
    <source>
        <dbReference type="Proteomes" id="UP001249851"/>
    </source>
</evidence>
<evidence type="ECO:0000313" key="3">
    <source>
        <dbReference type="EMBL" id="KAK2559314.1"/>
    </source>
</evidence>
<feature type="region of interest" description="Disordered" evidence="1">
    <location>
        <begin position="122"/>
        <end position="143"/>
    </location>
</feature>
<dbReference type="GO" id="GO:0030246">
    <property type="term" value="F:carbohydrate binding"/>
    <property type="evidence" value="ECO:0007669"/>
    <property type="project" value="InterPro"/>
</dbReference>
<dbReference type="InterPro" id="IPR043159">
    <property type="entry name" value="Lectin_gal-bd_sf"/>
</dbReference>
<dbReference type="PROSITE" id="PS50228">
    <property type="entry name" value="SUEL_LECTIN"/>
    <property type="match status" value="1"/>
</dbReference>
<protein>
    <recommendedName>
        <fullName evidence="2">SUEL-type lectin domain-containing protein</fullName>
    </recommendedName>
</protein>
<reference evidence="3" key="2">
    <citation type="journal article" date="2023" name="Science">
        <title>Genomic signatures of disease resistance in endangered staghorn corals.</title>
        <authorList>
            <person name="Vollmer S.V."/>
            <person name="Selwyn J.D."/>
            <person name="Despard B.A."/>
            <person name="Roesel C.L."/>
        </authorList>
    </citation>
    <scope>NUCLEOTIDE SEQUENCE</scope>
    <source>
        <strain evidence="3">K2</strain>
    </source>
</reference>